<feature type="transmembrane region" description="Helical" evidence="1">
    <location>
        <begin position="79"/>
        <end position="100"/>
    </location>
</feature>
<dbReference type="RefSeq" id="WP_210758392.1">
    <property type="nucleotide sequence ID" value="NZ_CP060139.1"/>
</dbReference>
<keyword evidence="1" id="KW-1133">Transmembrane helix</keyword>
<evidence type="ECO:0008006" key="4">
    <source>
        <dbReference type="Google" id="ProtNLM"/>
    </source>
</evidence>
<gene>
    <name evidence="2" type="ORF">H4K34_15990</name>
</gene>
<keyword evidence="1" id="KW-0812">Transmembrane</keyword>
<reference evidence="2 3" key="1">
    <citation type="submission" date="2020-08" db="EMBL/GenBank/DDBJ databases">
        <title>Croceimicrobium hydrocarbonivorans gen. nov., sp. nov., a novel marine bacterium isolated from a bacterial consortium that degrades polyethylene terephthalate.</title>
        <authorList>
            <person name="Liu R."/>
        </authorList>
    </citation>
    <scope>NUCLEOTIDE SEQUENCE [LARGE SCALE GENOMIC DNA]</scope>
    <source>
        <strain evidence="2 3">A20-9</strain>
    </source>
</reference>
<accession>A0A7H0VDQ8</accession>
<evidence type="ECO:0000313" key="3">
    <source>
        <dbReference type="Proteomes" id="UP000516305"/>
    </source>
</evidence>
<dbReference type="EMBL" id="CP060139">
    <property type="protein sequence ID" value="QNR23856.1"/>
    <property type="molecule type" value="Genomic_DNA"/>
</dbReference>
<proteinExistence type="predicted"/>
<dbReference type="Proteomes" id="UP000516305">
    <property type="component" value="Chromosome"/>
</dbReference>
<organism evidence="2 3">
    <name type="scientific">Croceimicrobium hydrocarbonivorans</name>
    <dbReference type="NCBI Taxonomy" id="2761580"/>
    <lineage>
        <taxon>Bacteria</taxon>
        <taxon>Pseudomonadati</taxon>
        <taxon>Bacteroidota</taxon>
        <taxon>Flavobacteriia</taxon>
        <taxon>Flavobacteriales</taxon>
        <taxon>Owenweeksiaceae</taxon>
        <taxon>Croceimicrobium</taxon>
    </lineage>
</organism>
<dbReference type="KEGG" id="chyd:H4K34_15990"/>
<feature type="transmembrane region" description="Helical" evidence="1">
    <location>
        <begin position="20"/>
        <end position="38"/>
    </location>
</feature>
<protein>
    <recommendedName>
        <fullName evidence="4">Integral membrane protein</fullName>
    </recommendedName>
</protein>
<feature type="transmembrane region" description="Helical" evidence="1">
    <location>
        <begin position="50"/>
        <end position="72"/>
    </location>
</feature>
<sequence length="139" mass="15738">MKLPEKSLLNKVITEPQRAFLIDGLGAMASALLLGLLLPSFEEFFGVPSDTLYCLASIPLFYAVYDWGVYLIKPKRIDWFLILIALLNLAYCGLSFKLIFQDLSSPTIYGKLYFGIEIGLVFILGCFELYLGLKKRNRL</sequence>
<name>A0A7H0VDQ8_9FLAO</name>
<dbReference type="AlphaFoldDB" id="A0A7H0VDQ8"/>
<evidence type="ECO:0000256" key="1">
    <source>
        <dbReference type="SAM" id="Phobius"/>
    </source>
</evidence>
<feature type="transmembrane region" description="Helical" evidence="1">
    <location>
        <begin position="112"/>
        <end position="133"/>
    </location>
</feature>
<keyword evidence="3" id="KW-1185">Reference proteome</keyword>
<evidence type="ECO:0000313" key="2">
    <source>
        <dbReference type="EMBL" id="QNR23856.1"/>
    </source>
</evidence>
<keyword evidence="1" id="KW-0472">Membrane</keyword>